<evidence type="ECO:0000313" key="2">
    <source>
        <dbReference type="Proteomes" id="UP001163321"/>
    </source>
</evidence>
<gene>
    <name evidence="1" type="ORF">PsorP6_009862</name>
</gene>
<protein>
    <submittedName>
        <fullName evidence="1">Uncharacterized protein</fullName>
    </submittedName>
</protein>
<accession>A0ACC0VZJ3</accession>
<reference evidence="1 2" key="1">
    <citation type="journal article" date="2022" name="bioRxiv">
        <title>The genome of the oomycete Peronosclerospora sorghi, a cosmopolitan pathogen of maize and sorghum, is inflated with dispersed pseudogenes.</title>
        <authorList>
            <person name="Fletcher K."/>
            <person name="Martin F."/>
            <person name="Isakeit T."/>
            <person name="Cavanaugh K."/>
            <person name="Magill C."/>
            <person name="Michelmore R."/>
        </authorList>
    </citation>
    <scope>NUCLEOTIDE SEQUENCE [LARGE SCALE GENOMIC DNA]</scope>
    <source>
        <strain evidence="1">P6</strain>
    </source>
</reference>
<comment type="caution">
    <text evidence="1">The sequence shown here is derived from an EMBL/GenBank/DDBJ whole genome shotgun (WGS) entry which is preliminary data.</text>
</comment>
<evidence type="ECO:0000313" key="1">
    <source>
        <dbReference type="EMBL" id="KAI9911702.1"/>
    </source>
</evidence>
<dbReference type="EMBL" id="CM047584">
    <property type="protein sequence ID" value="KAI9911702.1"/>
    <property type="molecule type" value="Genomic_DNA"/>
</dbReference>
<sequence>MFLKKFIEDPRHIEIQLIADSHGNVVTLPERECSIQCRNQKVIEEAPSLLLDPVTRMAMGKQAAMLAKKVGYVSAGTVEFICDKHKNFYFFEMDTRLQVENLVKELISRVDLVEKMIRVSAGHELPKELLAGPVDIHGWAMESRVYAEDPVGGFLPSIGRLIQYKEPTHFPGVRVDSGVSEGSDISMFYDPMISKLVTHGKGRTECLERMKVALDNYVIRGLGNNVPFLQDVYSYPRFVSGKITTKFIEEVYPEGFSGVKLTPSETEDLRVVGAIMHLRKAISSSQISGRIHSASANGISSFDFLNTDELEFVSHRGGIVPRLRDVAPGFSSNELMTLADRNHLENVGARLHVSIDGSFGKSKPVVVVEVEVENSRRCTETMTLDFVENKWHVMGSVEWLLNGPLFKAQHAKQDGAADIALASQLLQTLVEGFKLQFHGAVNDVVARNELEATYCKHMKPKPKIDTSGLLLCPMPGMLVSVAVEMGQQVEVGQEWAVVEVMKMQNCSTPVDAMAFIGELVSILTIGVVVQVVALNWNQTIEISTATAEGDITCFQSSYANNRTKMMEPITGL</sequence>
<organism evidence="1 2">
    <name type="scientific">Peronosclerospora sorghi</name>
    <dbReference type="NCBI Taxonomy" id="230839"/>
    <lineage>
        <taxon>Eukaryota</taxon>
        <taxon>Sar</taxon>
        <taxon>Stramenopiles</taxon>
        <taxon>Oomycota</taxon>
        <taxon>Peronosporomycetes</taxon>
        <taxon>Peronosporales</taxon>
        <taxon>Peronosporaceae</taxon>
        <taxon>Peronosclerospora</taxon>
    </lineage>
</organism>
<name>A0ACC0VZJ3_9STRA</name>
<dbReference type="Proteomes" id="UP001163321">
    <property type="component" value="Chromosome 5"/>
</dbReference>
<keyword evidence="2" id="KW-1185">Reference proteome</keyword>
<proteinExistence type="predicted"/>